<dbReference type="CDD" id="cd14014">
    <property type="entry name" value="STKc_PknB_like"/>
    <property type="match status" value="1"/>
</dbReference>
<keyword evidence="6 8" id="KW-0067">ATP-binding</keyword>
<dbReference type="PROSITE" id="PS50011">
    <property type="entry name" value="PROTEIN_KINASE_DOM"/>
    <property type="match status" value="1"/>
</dbReference>
<evidence type="ECO:0000256" key="1">
    <source>
        <dbReference type="ARBA" id="ARBA00022574"/>
    </source>
</evidence>
<accession>A0A518ES16</accession>
<dbReference type="PROSITE" id="PS00107">
    <property type="entry name" value="PROTEIN_KINASE_ATP"/>
    <property type="match status" value="1"/>
</dbReference>
<dbReference type="PROSITE" id="PS50082">
    <property type="entry name" value="WD_REPEATS_2"/>
    <property type="match status" value="1"/>
</dbReference>
<dbReference type="SUPFAM" id="SSF56112">
    <property type="entry name" value="Protein kinase-like (PK-like)"/>
    <property type="match status" value="1"/>
</dbReference>
<protein>
    <submittedName>
        <fullName evidence="10">Serine/threonine-protein kinase PrkC</fullName>
        <ecNumber evidence="10">2.7.11.1</ecNumber>
    </submittedName>
</protein>
<evidence type="ECO:0000313" key="10">
    <source>
        <dbReference type="EMBL" id="QDV06845.1"/>
    </source>
</evidence>
<dbReference type="InterPro" id="IPR015943">
    <property type="entry name" value="WD40/YVTN_repeat-like_dom_sf"/>
</dbReference>
<dbReference type="GO" id="GO:0004674">
    <property type="term" value="F:protein serine/threonine kinase activity"/>
    <property type="evidence" value="ECO:0007669"/>
    <property type="project" value="UniProtKB-EC"/>
</dbReference>
<name>A0A518ES16_9BACT</name>
<dbReference type="Proteomes" id="UP000320390">
    <property type="component" value="Chromosome"/>
</dbReference>
<keyword evidence="4 8" id="KW-0547">Nucleotide-binding</keyword>
<dbReference type="EC" id="2.7.11.1" evidence="10"/>
<organism evidence="10 11">
    <name type="scientific">Saltatorellus ferox</name>
    <dbReference type="NCBI Taxonomy" id="2528018"/>
    <lineage>
        <taxon>Bacteria</taxon>
        <taxon>Pseudomonadati</taxon>
        <taxon>Planctomycetota</taxon>
        <taxon>Planctomycetia</taxon>
        <taxon>Planctomycetia incertae sedis</taxon>
        <taxon>Saltatorellus</taxon>
    </lineage>
</organism>
<dbReference type="PROSITE" id="PS50294">
    <property type="entry name" value="WD_REPEATS_REGION"/>
    <property type="match status" value="1"/>
</dbReference>
<evidence type="ECO:0000259" key="9">
    <source>
        <dbReference type="PROSITE" id="PS50011"/>
    </source>
</evidence>
<gene>
    <name evidence="10" type="primary">prkC_7</name>
    <name evidence="10" type="ORF">Poly30_23610</name>
</gene>
<dbReference type="InterPro" id="IPR036322">
    <property type="entry name" value="WD40_repeat_dom_sf"/>
</dbReference>
<evidence type="ECO:0000256" key="3">
    <source>
        <dbReference type="ARBA" id="ARBA00022737"/>
    </source>
</evidence>
<dbReference type="EMBL" id="CP036434">
    <property type="protein sequence ID" value="QDV06845.1"/>
    <property type="molecule type" value="Genomic_DNA"/>
</dbReference>
<dbReference type="RefSeq" id="WP_145197370.1">
    <property type="nucleotide sequence ID" value="NZ_CP036434.1"/>
</dbReference>
<feature type="repeat" description="WD" evidence="7">
    <location>
        <begin position="794"/>
        <end position="835"/>
    </location>
</feature>
<dbReference type="InterPro" id="IPR011009">
    <property type="entry name" value="Kinase-like_dom_sf"/>
</dbReference>
<keyword evidence="5 10" id="KW-0418">Kinase</keyword>
<dbReference type="InterPro" id="IPR001680">
    <property type="entry name" value="WD40_rpt"/>
</dbReference>
<dbReference type="PROSITE" id="PS00108">
    <property type="entry name" value="PROTEIN_KINASE_ST"/>
    <property type="match status" value="1"/>
</dbReference>
<keyword evidence="2 10" id="KW-0808">Transferase</keyword>
<dbReference type="Gene3D" id="3.30.200.20">
    <property type="entry name" value="Phosphorylase Kinase, domain 1"/>
    <property type="match status" value="1"/>
</dbReference>
<dbReference type="Pfam" id="PF00400">
    <property type="entry name" value="WD40"/>
    <property type="match status" value="1"/>
</dbReference>
<dbReference type="PANTHER" id="PTHR43289:SF34">
    <property type="entry name" value="SERINE_THREONINE-PROTEIN KINASE YBDM-RELATED"/>
    <property type="match status" value="1"/>
</dbReference>
<evidence type="ECO:0000313" key="11">
    <source>
        <dbReference type="Proteomes" id="UP000320390"/>
    </source>
</evidence>
<dbReference type="Gene3D" id="1.10.510.10">
    <property type="entry name" value="Transferase(Phosphotransferase) domain 1"/>
    <property type="match status" value="1"/>
</dbReference>
<dbReference type="PROSITE" id="PS00678">
    <property type="entry name" value="WD_REPEATS_1"/>
    <property type="match status" value="1"/>
</dbReference>
<sequence>MTDFHRDTSSSLRDAHELELARLVEAFEEARQLDPSGVTIGSWMARHPQYARELGELLPGLLLMQSLGSESSEAAARRELQEQLPDAIGEFRILRRLGRGGMGIVYLAEQASLRRQVALKVLPSNLELDRGFVERFQREARAAARLLHPHIVPVYGAGQVDGLHYFAMRYVDGSSLEERLRELRCAASSEGARTADSPRKAPRGMGVLESVRIASEVASALAHAHAGGVLHRDIKPGNVLLDGEGCAWVTDFGLCRVEDAGHLTSDGAILGTLRYMAPEQIDGAADERSDVYGVGLLLFELLTLRPAYDSVKRGKVVHDVLHAPLPRLRRLRPDVPRELETIVQKAAAKLPQERYGSAAALHRDLEAFLNHRPIHARPPSTLYLARLFVSRHRLATAVAAVAVCLLGLIGALYVRDLRASQATSQRRAYAGDLAAAEAALREGATRRARFHLDQAPVALRSWEWAHLDARIDQALGSVQLSTGVLDEIALRPDGRMVAVASNEGISLVSLPGLEPKALIRCGVTHGLAWDAEGERLVAALESGHLHLYGPGELSAHDLLRSSRVPQDRRRDPVEVLVVGDRAVVGTNEGNLLEWDLLSGTLTHLDDLASSIIAVEAVRDDVDASATSASTDSTAFWAASIDGDLVEYRGRARSRVFRLKTGSHQIQGVEIDASGKGVLITQEGAVRGFLLPKPGEVSASPVSSASPVATYVIDWLGERLAGLAVNGELAAAVGVDKLLHLVDLQSGGEVRALSGSPHPLTDVDFVAGTRMVLTSGEDGWLRAFDRVVAGGGIALRGHVNDVNSLAFSPDGRRLVTGGRDGVVIVWDLERGEPLEVFTDPVSLVSAVGFVGPAGSESIFAGTEGGHYFLWHPPEDGDPNGQRRPAYGNAGARVQCAAREDRAGALFVATSNGVQRITVDAPRSAGGSAAPGEVTSSLHLAAGEEITGIDFAGDRLVCVTQPGQVLTFDPITGELLGQFDSGFRSLSSQLSMTGERGHERGVFVTVNREVVIFDLATETTRVLFASRAKDGALGELAMAAAWTRGGERVLVTTRNGLLSVWDPLKAEHLVDLRGHEYWAMRVQCCLATGWIVSLSSYAGVRVWNTDRTRDWAERLGRSVPLRSAELRAQAVETVSRAAVLDKIRDQLTRVPGKIPGRDWMLVASLYRSRLGDIRAEALYSIARARFDRSSETLARLEACLEDLSNDAQYAPLLQSTIAGLWDVDCWRGAMRARAAAGEVGLRGGPPAPRQAVHRTLLLHAPFVLVTPLWTRVSTLRTWFGARRLSVSTPVSEGLLTGLPAILARFRGR</sequence>
<dbReference type="OrthoDB" id="6111975at2"/>
<dbReference type="Pfam" id="PF00069">
    <property type="entry name" value="Pkinase"/>
    <property type="match status" value="1"/>
</dbReference>
<dbReference type="PANTHER" id="PTHR43289">
    <property type="entry name" value="MITOGEN-ACTIVATED PROTEIN KINASE KINASE KINASE 20-RELATED"/>
    <property type="match status" value="1"/>
</dbReference>
<reference evidence="10 11" key="1">
    <citation type="submission" date="2019-02" db="EMBL/GenBank/DDBJ databases">
        <title>Deep-cultivation of Planctomycetes and their phenomic and genomic characterization uncovers novel biology.</title>
        <authorList>
            <person name="Wiegand S."/>
            <person name="Jogler M."/>
            <person name="Boedeker C."/>
            <person name="Pinto D."/>
            <person name="Vollmers J."/>
            <person name="Rivas-Marin E."/>
            <person name="Kohn T."/>
            <person name="Peeters S.H."/>
            <person name="Heuer A."/>
            <person name="Rast P."/>
            <person name="Oberbeckmann S."/>
            <person name="Bunk B."/>
            <person name="Jeske O."/>
            <person name="Meyerdierks A."/>
            <person name="Storesund J.E."/>
            <person name="Kallscheuer N."/>
            <person name="Luecker S."/>
            <person name="Lage O.M."/>
            <person name="Pohl T."/>
            <person name="Merkel B.J."/>
            <person name="Hornburger P."/>
            <person name="Mueller R.-W."/>
            <person name="Bruemmer F."/>
            <person name="Labrenz M."/>
            <person name="Spormann A.M."/>
            <person name="Op den Camp H."/>
            <person name="Overmann J."/>
            <person name="Amann R."/>
            <person name="Jetten M.S.M."/>
            <person name="Mascher T."/>
            <person name="Medema M.H."/>
            <person name="Devos D.P."/>
            <person name="Kaster A.-K."/>
            <person name="Ovreas L."/>
            <person name="Rohde M."/>
            <person name="Galperin M.Y."/>
            <person name="Jogler C."/>
        </authorList>
    </citation>
    <scope>NUCLEOTIDE SEQUENCE [LARGE SCALE GENOMIC DNA]</scope>
    <source>
        <strain evidence="10 11">Poly30</strain>
    </source>
</reference>
<dbReference type="InterPro" id="IPR017441">
    <property type="entry name" value="Protein_kinase_ATP_BS"/>
</dbReference>
<evidence type="ECO:0000256" key="6">
    <source>
        <dbReference type="ARBA" id="ARBA00022840"/>
    </source>
</evidence>
<dbReference type="InterPro" id="IPR000719">
    <property type="entry name" value="Prot_kinase_dom"/>
</dbReference>
<dbReference type="InterPro" id="IPR011047">
    <property type="entry name" value="Quinoprotein_ADH-like_sf"/>
</dbReference>
<keyword evidence="1 7" id="KW-0853">WD repeat</keyword>
<dbReference type="InterPro" id="IPR011044">
    <property type="entry name" value="Quino_amine_DH_bsu"/>
</dbReference>
<evidence type="ECO:0000256" key="2">
    <source>
        <dbReference type="ARBA" id="ARBA00022679"/>
    </source>
</evidence>
<keyword evidence="3" id="KW-0677">Repeat</keyword>
<dbReference type="SUPFAM" id="SSF50969">
    <property type="entry name" value="YVTN repeat-like/Quinoprotein amine dehydrogenase"/>
    <property type="match status" value="1"/>
</dbReference>
<evidence type="ECO:0000256" key="4">
    <source>
        <dbReference type="ARBA" id="ARBA00022741"/>
    </source>
</evidence>
<proteinExistence type="predicted"/>
<dbReference type="InterPro" id="IPR008271">
    <property type="entry name" value="Ser/Thr_kinase_AS"/>
</dbReference>
<evidence type="ECO:0000256" key="5">
    <source>
        <dbReference type="ARBA" id="ARBA00022777"/>
    </source>
</evidence>
<dbReference type="GO" id="GO:0005524">
    <property type="term" value="F:ATP binding"/>
    <property type="evidence" value="ECO:0007669"/>
    <property type="project" value="UniProtKB-UniRule"/>
</dbReference>
<feature type="binding site" evidence="8">
    <location>
        <position position="120"/>
    </location>
    <ligand>
        <name>ATP</name>
        <dbReference type="ChEBI" id="CHEBI:30616"/>
    </ligand>
</feature>
<feature type="domain" description="Protein kinase" evidence="9">
    <location>
        <begin position="91"/>
        <end position="369"/>
    </location>
</feature>
<evidence type="ECO:0000256" key="7">
    <source>
        <dbReference type="PROSITE-ProRule" id="PRU00221"/>
    </source>
</evidence>
<dbReference type="SMART" id="SM00320">
    <property type="entry name" value="WD40"/>
    <property type="match status" value="6"/>
</dbReference>
<evidence type="ECO:0000256" key="8">
    <source>
        <dbReference type="PROSITE-ProRule" id="PRU10141"/>
    </source>
</evidence>
<dbReference type="SUPFAM" id="SSF50998">
    <property type="entry name" value="Quinoprotein alcohol dehydrogenase-like"/>
    <property type="match status" value="1"/>
</dbReference>
<dbReference type="SUPFAM" id="SSF50978">
    <property type="entry name" value="WD40 repeat-like"/>
    <property type="match status" value="1"/>
</dbReference>
<keyword evidence="11" id="KW-1185">Reference proteome</keyword>
<dbReference type="InterPro" id="IPR019775">
    <property type="entry name" value="WD40_repeat_CS"/>
</dbReference>
<dbReference type="SMART" id="SM00220">
    <property type="entry name" value="S_TKc"/>
    <property type="match status" value="1"/>
</dbReference>
<dbReference type="Gene3D" id="2.130.10.10">
    <property type="entry name" value="YVTN repeat-like/Quinoprotein amine dehydrogenase"/>
    <property type="match status" value="3"/>
</dbReference>